<gene>
    <name evidence="4" type="ORF">BGT96224_2112</name>
</gene>
<dbReference type="Pfam" id="PF26176">
    <property type="entry name" value="zf_C2H2_17_2"/>
    <property type="match status" value="1"/>
</dbReference>
<proteinExistence type="predicted"/>
<reference evidence="5" key="1">
    <citation type="journal article" date="2013" name="Nat. Genet.">
        <title>The wheat powdery mildew genome shows the unique evolution of an obligate biotroph.</title>
        <authorList>
            <person name="Wicker T."/>
            <person name="Oberhaensli S."/>
            <person name="Parlange F."/>
            <person name="Buchmann J.P."/>
            <person name="Shatalina M."/>
            <person name="Roffler S."/>
            <person name="Ben-David R."/>
            <person name="Dolezel J."/>
            <person name="Simkova H."/>
            <person name="Schulze-Lefert P."/>
            <person name="Spanu P.D."/>
            <person name="Bruggmann R."/>
            <person name="Amselem J."/>
            <person name="Quesneville H."/>
            <person name="Ver Loren van Themaat E."/>
            <person name="Paape T."/>
            <person name="Shimizu K.K."/>
            <person name="Keller B."/>
        </authorList>
    </citation>
    <scope>NUCLEOTIDE SEQUENCE [LARGE SCALE GENOMIC DNA]</scope>
    <source>
        <strain evidence="5">96224</strain>
    </source>
</reference>
<dbReference type="EMBL" id="KE373368">
    <property type="protein sequence ID" value="EPQ67827.1"/>
    <property type="molecule type" value="Genomic_DNA"/>
</dbReference>
<sequence length="557" mass="62234">MCSVFSPVSKFRIAPEYSLKIEPEIGNDPPLYGICEGSQNLHIDTISPTRGIRNGTIEYGSLQFLPENHIPESLNQIWSNNMSPSIASQVMSRFPSQSSCGAHSQRSSYPSNSMNMSIVSTNQKVNINSPEHPEVLTHAQNFDTSLFPAGHRNSITSMTSLSGTTSYEIFGSTGDEAYSLMDVGSTDPIIYNPRTVTESSLWVDPSFLDSPQPSLALEDWHIVPVNNSSIANSPSVEPSSPVYADDQTQRPIYAQLSVEKSKRKNSGSRQPKAAGETTSFPKRSRAPRSEASDDSYRIIPRSNSELDNSAREHPLYHNASPQADGLYHCPWENEPGSNCQHKPEKLKCNYESVFYSHCQISVIDRLTEKNSKFVDSHLKPYRCKIAICKDLHFSSTACLLRHEREAHAMHGHGDKPFLCTYEACERGMTGNGFPRHWNLRDHMKRVHNDSGQTRSNASANSPPPTTAKGRKRKAGDEIISFSKRIVSPPASHRPREPSMLERYYEKQQQLLDTVNQLQNPRQTDNMALLRNANDCIKVMVQTTQRINSAPPSESPSK</sequence>
<evidence type="ECO:0000313" key="5">
    <source>
        <dbReference type="Proteomes" id="UP000053110"/>
    </source>
</evidence>
<feature type="domain" description="C2H2-domain containing protein first zinc finger" evidence="3">
    <location>
        <begin position="379"/>
        <end position="408"/>
    </location>
</feature>
<accession>A0A656KQ94</accession>
<evidence type="ECO:0000259" key="2">
    <source>
        <dbReference type="Pfam" id="PF26176"/>
    </source>
</evidence>
<dbReference type="OrthoDB" id="5062908at2759"/>
<dbReference type="InterPro" id="IPR059009">
    <property type="entry name" value="Znf_C2H2_17_1st"/>
</dbReference>
<evidence type="ECO:0008006" key="6">
    <source>
        <dbReference type="Google" id="ProtNLM"/>
    </source>
</evidence>
<feature type="compositionally biased region" description="Polar residues" evidence="1">
    <location>
        <begin position="229"/>
        <end position="238"/>
    </location>
</feature>
<dbReference type="AlphaFoldDB" id="A0A656KQ94"/>
<organism evidence="4 5">
    <name type="scientific">Blumeria graminis f. sp. tritici 96224</name>
    <dbReference type="NCBI Taxonomy" id="1268274"/>
    <lineage>
        <taxon>Eukaryota</taxon>
        <taxon>Fungi</taxon>
        <taxon>Dikarya</taxon>
        <taxon>Ascomycota</taxon>
        <taxon>Pezizomycotina</taxon>
        <taxon>Leotiomycetes</taxon>
        <taxon>Erysiphales</taxon>
        <taxon>Erysiphaceae</taxon>
        <taxon>Blumeria</taxon>
    </lineage>
</organism>
<dbReference type="InterPro" id="IPR059095">
    <property type="entry name" value="Znf_C2H2_17_2nd"/>
</dbReference>
<dbReference type="Proteomes" id="UP000053110">
    <property type="component" value="Unassembled WGS sequence"/>
</dbReference>
<evidence type="ECO:0000313" key="4">
    <source>
        <dbReference type="EMBL" id="EPQ67827.1"/>
    </source>
</evidence>
<dbReference type="Gene3D" id="3.30.160.60">
    <property type="entry name" value="Classic Zinc Finger"/>
    <property type="match status" value="1"/>
</dbReference>
<evidence type="ECO:0000259" key="3">
    <source>
        <dbReference type="Pfam" id="PF26177"/>
    </source>
</evidence>
<protein>
    <recommendedName>
        <fullName evidence="6">C2H2-type domain-containing protein</fullName>
    </recommendedName>
</protein>
<feature type="domain" description="C2H2-domain containing protein second zinc finger" evidence="2">
    <location>
        <begin position="416"/>
        <end position="447"/>
    </location>
</feature>
<feature type="region of interest" description="Disordered" evidence="1">
    <location>
        <begin position="229"/>
        <end position="299"/>
    </location>
</feature>
<evidence type="ECO:0000256" key="1">
    <source>
        <dbReference type="SAM" id="MobiDB-lite"/>
    </source>
</evidence>
<feature type="region of interest" description="Disordered" evidence="1">
    <location>
        <begin position="448"/>
        <end position="497"/>
    </location>
</feature>
<name>A0A656KQ94_BLUGR</name>
<dbReference type="Pfam" id="PF26177">
    <property type="entry name" value="zf_C2H2_17_1st"/>
    <property type="match status" value="1"/>
</dbReference>
<feature type="compositionally biased region" description="Basic and acidic residues" evidence="1">
    <location>
        <begin position="287"/>
        <end position="296"/>
    </location>
</feature>
<feature type="compositionally biased region" description="Polar residues" evidence="1">
    <location>
        <begin position="449"/>
        <end position="460"/>
    </location>
</feature>